<keyword evidence="1" id="KW-0812">Transmembrane</keyword>
<keyword evidence="5" id="KW-1185">Reference proteome</keyword>
<proteinExistence type="predicted"/>
<accession>A0A7W3UIC9</accession>
<dbReference type="AlphaFoldDB" id="A0A7W3UIC9"/>
<evidence type="ECO:0000313" key="3">
    <source>
        <dbReference type="EMBL" id="MCD7131406.1"/>
    </source>
</evidence>
<gene>
    <name evidence="2" type="ORF">H5R92_07530</name>
    <name evidence="3" type="ORF">LTY36_09465</name>
</gene>
<protein>
    <submittedName>
        <fullName evidence="2">Uncharacterized protein</fullName>
    </submittedName>
</protein>
<keyword evidence="1" id="KW-0472">Membrane</keyword>
<dbReference type="RefSeq" id="WP_182578882.1">
    <property type="nucleotide sequence ID" value="NZ_JACIVE010000060.1"/>
</dbReference>
<dbReference type="Proteomes" id="UP000534578">
    <property type="component" value="Unassembled WGS sequence"/>
</dbReference>
<evidence type="ECO:0000313" key="2">
    <source>
        <dbReference type="EMBL" id="MBB1096021.1"/>
    </source>
</evidence>
<feature type="transmembrane region" description="Helical" evidence="1">
    <location>
        <begin position="40"/>
        <end position="60"/>
    </location>
</feature>
<name>A0A7W3UIC9_9LACO</name>
<dbReference type="Proteomes" id="UP001199710">
    <property type="component" value="Unassembled WGS sequence"/>
</dbReference>
<dbReference type="EMBL" id="JACIVE010000060">
    <property type="protein sequence ID" value="MBB1096021.1"/>
    <property type="molecule type" value="Genomic_DNA"/>
</dbReference>
<reference evidence="3 5" key="2">
    <citation type="submission" date="2021-12" db="EMBL/GenBank/DDBJ databases">
        <title>A phylogenomic analysis of Limosilactobacillus reuteri reveals ancient and stable evolutionary relationships with rodents and birds and zoonotic transmission to humans.</title>
        <authorList>
            <person name="Li F."/>
            <person name="Li X."/>
            <person name="Cheng C."/>
            <person name="Tollenaar S."/>
            <person name="Zhang J.S."/>
            <person name="Simpson D."/>
            <person name="Tasseva G."/>
            <person name="Perez-Munoz M.E."/>
            <person name="Frese S."/>
            <person name="Gaenzle M.G."/>
            <person name="Walter J."/>
            <person name="Zheng J."/>
        </authorList>
    </citation>
    <scope>NUCLEOTIDE SEQUENCE [LARGE SCALE GENOMIC DNA]</scope>
    <source>
        <strain evidence="3 5">BG-MG3-B</strain>
    </source>
</reference>
<reference evidence="2 4" key="1">
    <citation type="submission" date="2020-07" db="EMBL/GenBank/DDBJ databases">
        <title>Description of Limosilactobacillus balticus sp. nov., Limosilactobacillus agrestis sp. nov., Limosilactobacillus albertensis sp. nov., Limosilactobacillus rudii sp. nov., Limosilactobacillus fastidiosus sp. nov., five novel Limosilactobacillus species isolated from the vertebrate gastrointestinal tract, and proposal of 6 subspecies of Limosilactobacillus reuteri adapted to the gastrointestinal tract of specific vertebrate hosts.</title>
        <authorList>
            <person name="Li F."/>
            <person name="Cheng C."/>
            <person name="Zheng J."/>
            <person name="Quevedo R.M."/>
            <person name="Li J."/>
            <person name="Roos S."/>
            <person name="Gaenzle M.G."/>
            <person name="Walter J."/>
        </authorList>
    </citation>
    <scope>NUCLEOTIDE SEQUENCE [LARGE SCALE GENOMIC DNA]</scope>
    <source>
        <strain evidence="2 4">BG-MG3-A</strain>
    </source>
</reference>
<evidence type="ECO:0000313" key="4">
    <source>
        <dbReference type="Proteomes" id="UP000534578"/>
    </source>
</evidence>
<dbReference type="EMBL" id="JAJPDE010000078">
    <property type="protein sequence ID" value="MCD7131406.1"/>
    <property type="molecule type" value="Genomic_DNA"/>
</dbReference>
<comment type="caution">
    <text evidence="2">The sequence shown here is derived from an EMBL/GenBank/DDBJ whole genome shotgun (WGS) entry which is preliminary data.</text>
</comment>
<evidence type="ECO:0000313" key="5">
    <source>
        <dbReference type="Proteomes" id="UP001199710"/>
    </source>
</evidence>
<organism evidence="2 4">
    <name type="scientific">Limosilactobacillus agrestis</name>
    <dbReference type="NCBI Taxonomy" id="2759748"/>
    <lineage>
        <taxon>Bacteria</taxon>
        <taxon>Bacillati</taxon>
        <taxon>Bacillota</taxon>
        <taxon>Bacilli</taxon>
        <taxon>Lactobacillales</taxon>
        <taxon>Lactobacillaceae</taxon>
        <taxon>Limosilactobacillus</taxon>
    </lineage>
</organism>
<sequence length="61" mass="7419">MSENEKKDKTLVEQHALKRLHKVEKEQRKPYAKQPHHFSWQQFIMIIIFLIVLVIMLSTLF</sequence>
<evidence type="ECO:0000256" key="1">
    <source>
        <dbReference type="SAM" id="Phobius"/>
    </source>
</evidence>
<keyword evidence="1" id="KW-1133">Transmembrane helix</keyword>